<feature type="domain" description="Multidrug resistance protein MdtA-like barrel-sandwich hybrid" evidence="5">
    <location>
        <begin position="52"/>
        <end position="185"/>
    </location>
</feature>
<proteinExistence type="inferred from homology"/>
<feature type="domain" description="Multidrug resistance protein MdtA-like C-terminal permuted SH3" evidence="7">
    <location>
        <begin position="296"/>
        <end position="353"/>
    </location>
</feature>
<dbReference type="PANTHER" id="PTHR30158:SF3">
    <property type="entry name" value="MULTIDRUG EFFLUX PUMP SUBUNIT ACRA-RELATED"/>
    <property type="match status" value="1"/>
</dbReference>
<dbReference type="Gene3D" id="2.40.50.100">
    <property type="match status" value="1"/>
</dbReference>
<evidence type="ECO:0000259" key="7">
    <source>
        <dbReference type="Pfam" id="PF25967"/>
    </source>
</evidence>
<evidence type="ECO:0000256" key="1">
    <source>
        <dbReference type="ARBA" id="ARBA00004196"/>
    </source>
</evidence>
<dbReference type="HOGENOM" id="CLU_018816_2_1_5"/>
<dbReference type="GO" id="GO:0005886">
    <property type="term" value="C:plasma membrane"/>
    <property type="evidence" value="ECO:0007669"/>
    <property type="project" value="TreeGrafter"/>
</dbReference>
<dbReference type="Pfam" id="PF25917">
    <property type="entry name" value="BSH_RND"/>
    <property type="match status" value="1"/>
</dbReference>
<comment type="similarity">
    <text evidence="2">Belongs to the membrane fusion protein (MFP) (TC 8.A.1) family.</text>
</comment>
<feature type="coiled-coil region" evidence="3">
    <location>
        <begin position="92"/>
        <end position="157"/>
    </location>
</feature>
<dbReference type="InterPro" id="IPR058627">
    <property type="entry name" value="MdtA-like_C"/>
</dbReference>
<dbReference type="InterPro" id="IPR058624">
    <property type="entry name" value="MdtA-like_HH"/>
</dbReference>
<dbReference type="RefSeq" id="WP_007801863.1">
    <property type="nucleotide sequence ID" value="NZ_DS022277.1"/>
</dbReference>
<dbReference type="Pfam" id="PF25967">
    <property type="entry name" value="RND-MFP_C"/>
    <property type="match status" value="1"/>
</dbReference>
<reference evidence="8 9" key="1">
    <citation type="journal article" date="2010" name="J. Bacteriol.">
        <title>Genome sequences of Pelagibaca bermudensis HTCC2601T and Maritimibacter alkaliphilus HTCC2654T, the type strains of two marine Roseobacter genera.</title>
        <authorList>
            <person name="Thrash J.C."/>
            <person name="Cho J.C."/>
            <person name="Ferriera S."/>
            <person name="Johnson J."/>
            <person name="Vergin K.L."/>
            <person name="Giovannoni S.J."/>
        </authorList>
    </citation>
    <scope>NUCLEOTIDE SEQUENCE [LARGE SCALE GENOMIC DNA]</scope>
    <source>
        <strain evidence="9">DSM 26914 / JCM 13377 / KCTC 12554 / HTCC2601</strain>
    </source>
</reference>
<dbReference type="Gene3D" id="2.40.30.170">
    <property type="match status" value="1"/>
</dbReference>
<evidence type="ECO:0000259" key="4">
    <source>
        <dbReference type="Pfam" id="PF25876"/>
    </source>
</evidence>
<name>Q0FWW2_SALBH</name>
<evidence type="ECO:0000313" key="8">
    <source>
        <dbReference type="EMBL" id="EAU48440.1"/>
    </source>
</evidence>
<organism evidence="8 9">
    <name type="scientific">Salipiger bermudensis (strain DSM 26914 / JCM 13377 / KCTC 12554 / HTCC2601)</name>
    <name type="common">Pelagibaca bermudensis</name>
    <dbReference type="NCBI Taxonomy" id="314265"/>
    <lineage>
        <taxon>Bacteria</taxon>
        <taxon>Pseudomonadati</taxon>
        <taxon>Pseudomonadota</taxon>
        <taxon>Alphaproteobacteria</taxon>
        <taxon>Rhodobacterales</taxon>
        <taxon>Roseobacteraceae</taxon>
        <taxon>Salipiger</taxon>
    </lineage>
</organism>
<dbReference type="InterPro" id="IPR058625">
    <property type="entry name" value="MdtA-like_BSH"/>
</dbReference>
<evidence type="ECO:0000256" key="2">
    <source>
        <dbReference type="ARBA" id="ARBA00009477"/>
    </source>
</evidence>
<keyword evidence="3" id="KW-0175">Coiled coil</keyword>
<dbReference type="EMBL" id="AATQ01000001">
    <property type="protein sequence ID" value="EAU48440.1"/>
    <property type="molecule type" value="Genomic_DNA"/>
</dbReference>
<feature type="domain" description="Multidrug resistance protein MdtA-like beta-barrel" evidence="6">
    <location>
        <begin position="197"/>
        <end position="285"/>
    </location>
</feature>
<dbReference type="AlphaFoldDB" id="Q0FWW2"/>
<gene>
    <name evidence="8" type="ORF">R2601_02668</name>
</gene>
<dbReference type="GO" id="GO:0030313">
    <property type="term" value="C:cell envelope"/>
    <property type="evidence" value="ECO:0007669"/>
    <property type="project" value="UniProtKB-SubCell"/>
</dbReference>
<dbReference type="Pfam" id="PF25876">
    <property type="entry name" value="HH_MFP_RND"/>
    <property type="match status" value="1"/>
</dbReference>
<evidence type="ECO:0000259" key="5">
    <source>
        <dbReference type="Pfam" id="PF25917"/>
    </source>
</evidence>
<evidence type="ECO:0000313" key="9">
    <source>
        <dbReference type="Proteomes" id="UP000006230"/>
    </source>
</evidence>
<dbReference type="GO" id="GO:0046677">
    <property type="term" value="P:response to antibiotic"/>
    <property type="evidence" value="ECO:0007669"/>
    <property type="project" value="TreeGrafter"/>
</dbReference>
<accession>Q0FWW2</accession>
<dbReference type="Gene3D" id="2.40.420.20">
    <property type="match status" value="1"/>
</dbReference>
<dbReference type="InterPro" id="IPR006143">
    <property type="entry name" value="RND_pump_MFP"/>
</dbReference>
<dbReference type="InterPro" id="IPR058626">
    <property type="entry name" value="MdtA-like_b-barrel"/>
</dbReference>
<dbReference type="Pfam" id="PF25944">
    <property type="entry name" value="Beta-barrel_RND"/>
    <property type="match status" value="1"/>
</dbReference>
<dbReference type="eggNOG" id="COG0845">
    <property type="taxonomic scope" value="Bacteria"/>
</dbReference>
<dbReference type="NCBIfam" id="TIGR01730">
    <property type="entry name" value="RND_mfp"/>
    <property type="match status" value="1"/>
</dbReference>
<evidence type="ECO:0000259" key="6">
    <source>
        <dbReference type="Pfam" id="PF25944"/>
    </source>
</evidence>
<evidence type="ECO:0000256" key="3">
    <source>
        <dbReference type="SAM" id="Coils"/>
    </source>
</evidence>
<keyword evidence="9" id="KW-1185">Reference proteome</keyword>
<dbReference type="Gene3D" id="1.10.287.470">
    <property type="entry name" value="Helix hairpin bin"/>
    <property type="match status" value="1"/>
</dbReference>
<dbReference type="STRING" id="314265.R2601_02668"/>
<dbReference type="SUPFAM" id="SSF111369">
    <property type="entry name" value="HlyD-like secretion proteins"/>
    <property type="match status" value="1"/>
</dbReference>
<comment type="caution">
    <text evidence="8">The sequence shown here is derived from an EMBL/GenBank/DDBJ whole genome shotgun (WGS) entry which is preliminary data.</text>
</comment>
<dbReference type="GO" id="GO:0022857">
    <property type="term" value="F:transmembrane transporter activity"/>
    <property type="evidence" value="ECO:0007669"/>
    <property type="project" value="InterPro"/>
</dbReference>
<dbReference type="PANTHER" id="PTHR30158">
    <property type="entry name" value="ACRA/E-RELATED COMPONENT OF DRUG EFFLUX TRANSPORTER"/>
    <property type="match status" value="1"/>
</dbReference>
<dbReference type="Proteomes" id="UP000006230">
    <property type="component" value="Unassembled WGS sequence"/>
</dbReference>
<sequence>MFAAIALSACNEDDAEGGAQSGALPSVVVTEVTSRDVVETERFIGRAEAVDTTDLRARVEGFLEERRVREGERVSEGDTLFKIEPAPYEAALAQAEASVAEAEAALELAAVDLARNTQLLERDTISQADYDASVAQRATAEARLQAAEARRQEAEIRLGYTEMKAPFDGRIGRIEFSQGEVVGPASGTLTNITRMSPIYVNFGLSERDLVALIDWAGGGNPRDAGTGEAVLVRVQLPNERMLDEDGRLVFVDNRVDPATGTIDLRAEFANVSETLVPGMFVNVEIGRRDPEIRNILPQAALQQDQQGSYVLVVGEDDLVEQRYVQLGDNLGADVVVLSGAEAGEQVIVEGLQRVRIGQPVEPVPAAAPAGAAATEE</sequence>
<protein>
    <submittedName>
        <fullName evidence="8">Efflux transporter, RND family, MFP subunit</fullName>
    </submittedName>
</protein>
<comment type="subcellular location">
    <subcellularLocation>
        <location evidence="1">Cell envelope</location>
    </subcellularLocation>
</comment>
<feature type="domain" description="Multidrug resistance protein MdtA-like alpha-helical hairpin" evidence="4">
    <location>
        <begin position="92"/>
        <end position="161"/>
    </location>
</feature>